<dbReference type="InterPro" id="IPR007110">
    <property type="entry name" value="Ig-like_dom"/>
</dbReference>
<dbReference type="InParanoid" id="A0A4W3JUA3"/>
<keyword evidence="1" id="KW-0812">Transmembrane</keyword>
<dbReference type="Ensembl" id="ENSCMIT00000042341.1">
    <property type="protein sequence ID" value="ENSCMIP00000041743.1"/>
    <property type="gene ID" value="ENSCMIG00000017406.1"/>
</dbReference>
<protein>
    <submittedName>
        <fullName evidence="4">Uncharacterized LOC103184117</fullName>
    </submittedName>
</protein>
<feature type="chain" id="PRO_5021204993" evidence="2">
    <location>
        <begin position="20"/>
        <end position="474"/>
    </location>
</feature>
<dbReference type="InterPro" id="IPR036179">
    <property type="entry name" value="Ig-like_dom_sf"/>
</dbReference>
<organism evidence="4 5">
    <name type="scientific">Callorhinchus milii</name>
    <name type="common">Ghost shark</name>
    <dbReference type="NCBI Taxonomy" id="7868"/>
    <lineage>
        <taxon>Eukaryota</taxon>
        <taxon>Metazoa</taxon>
        <taxon>Chordata</taxon>
        <taxon>Craniata</taxon>
        <taxon>Vertebrata</taxon>
        <taxon>Chondrichthyes</taxon>
        <taxon>Holocephali</taxon>
        <taxon>Chimaeriformes</taxon>
        <taxon>Callorhinchidae</taxon>
        <taxon>Callorhinchus</taxon>
    </lineage>
</organism>
<dbReference type="InterPro" id="IPR013783">
    <property type="entry name" value="Ig-like_fold"/>
</dbReference>
<feature type="domain" description="Ig-like" evidence="3">
    <location>
        <begin position="116"/>
        <end position="209"/>
    </location>
</feature>
<gene>
    <name evidence="4" type="primary">LOC103184117</name>
</gene>
<evidence type="ECO:0000256" key="2">
    <source>
        <dbReference type="SAM" id="SignalP"/>
    </source>
</evidence>
<reference evidence="4" key="4">
    <citation type="submission" date="2025-08" db="UniProtKB">
        <authorList>
            <consortium name="Ensembl"/>
        </authorList>
    </citation>
    <scope>IDENTIFICATION</scope>
</reference>
<keyword evidence="1" id="KW-0472">Membrane</keyword>
<dbReference type="SUPFAM" id="SSF48726">
    <property type="entry name" value="Immunoglobulin"/>
    <property type="match status" value="2"/>
</dbReference>
<keyword evidence="1" id="KW-1133">Transmembrane helix</keyword>
<dbReference type="Gene3D" id="2.60.40.10">
    <property type="entry name" value="Immunoglobulins"/>
    <property type="match status" value="2"/>
</dbReference>
<dbReference type="AlphaFoldDB" id="A0A4W3JUA3"/>
<evidence type="ECO:0000259" key="3">
    <source>
        <dbReference type="PROSITE" id="PS50835"/>
    </source>
</evidence>
<dbReference type="PANTHER" id="PTHR11422">
    <property type="entry name" value="T-CELL SURFACE GLYCOPROTEIN CD4"/>
    <property type="match status" value="1"/>
</dbReference>
<dbReference type="PANTHER" id="PTHR11422:SF10">
    <property type="entry name" value="IG-LIKE DOMAIN-CONTAINING PROTEIN"/>
    <property type="match status" value="1"/>
</dbReference>
<dbReference type="PROSITE" id="PS50835">
    <property type="entry name" value="IG_LIKE"/>
    <property type="match status" value="2"/>
</dbReference>
<accession>A0A4W3JUA3</accession>
<dbReference type="InterPro" id="IPR003599">
    <property type="entry name" value="Ig_sub"/>
</dbReference>
<evidence type="ECO:0000313" key="5">
    <source>
        <dbReference type="Proteomes" id="UP000314986"/>
    </source>
</evidence>
<feature type="transmembrane region" description="Helical" evidence="1">
    <location>
        <begin position="426"/>
        <end position="448"/>
    </location>
</feature>
<evidence type="ECO:0000256" key="1">
    <source>
        <dbReference type="SAM" id="Phobius"/>
    </source>
</evidence>
<dbReference type="SMART" id="SM00409">
    <property type="entry name" value="IG"/>
    <property type="match status" value="4"/>
</dbReference>
<feature type="signal peptide" evidence="2">
    <location>
        <begin position="1"/>
        <end position="19"/>
    </location>
</feature>
<dbReference type="Pfam" id="PF07686">
    <property type="entry name" value="V-set"/>
    <property type="match status" value="1"/>
</dbReference>
<name>A0A4W3JUA3_CALMI</name>
<sequence>MMRTLVSRVLLLLLTCTFTKETPVAVYVLVGRDQIVLNGSDIAPEGTVVWEWTQDWGQNITKALAEMTAHQNHWRVKWLQEDTAKEWRQINKSLGLTMENPEFETSGLFTCRQTEPQNRTLSQYQVFTVKVDQKERCQSMDAEVTLSCSISRLPDGVRLQWKHRESAQNSSSNDTDQLQINNMLYLMIKANDSDQYTCAVQDGEEIVLTSDTKQYIRLNGSVEGCTHYWPVTDQHAMVLGCESSSRGRFSTWHWTPQSAPNGYEEIASCPEEGQTKPPIPGFQDRILVTCDNSTSFTLQISPVHFRDAGLYTCDVNSVTESSVRLATIKVTVNPSPTLSAGESAQLTCAVSGVTGGARPVWMDRVKNNILEGKLLNGSREGDVSVSLLVKNIGEYNRDWACVLLNGTIPLAVIRYRFQIEENVTPGIIFLSLGLVHIFCTILTIMCYVQKVNTSDRGDQSGLNFNDIALESTTG</sequence>
<keyword evidence="2" id="KW-0732">Signal</keyword>
<feature type="domain" description="Ig-like" evidence="3">
    <location>
        <begin position="239"/>
        <end position="331"/>
    </location>
</feature>
<dbReference type="GeneTree" id="ENSGT00940000178681"/>
<proteinExistence type="predicted"/>
<reference evidence="5" key="1">
    <citation type="journal article" date="2006" name="Science">
        <title>Ancient noncoding elements conserved in the human genome.</title>
        <authorList>
            <person name="Venkatesh B."/>
            <person name="Kirkness E.F."/>
            <person name="Loh Y.H."/>
            <person name="Halpern A.L."/>
            <person name="Lee A.P."/>
            <person name="Johnson J."/>
            <person name="Dandona N."/>
            <person name="Viswanathan L.D."/>
            <person name="Tay A."/>
            <person name="Venter J.C."/>
            <person name="Strausberg R.L."/>
            <person name="Brenner S."/>
        </authorList>
    </citation>
    <scope>NUCLEOTIDE SEQUENCE [LARGE SCALE GENOMIC DNA]</scope>
</reference>
<dbReference type="Proteomes" id="UP000314986">
    <property type="component" value="Unassembled WGS sequence"/>
</dbReference>
<dbReference type="InterPro" id="IPR013106">
    <property type="entry name" value="Ig_V-set"/>
</dbReference>
<evidence type="ECO:0000313" key="4">
    <source>
        <dbReference type="Ensembl" id="ENSCMIP00000041743.1"/>
    </source>
</evidence>
<reference evidence="5" key="2">
    <citation type="journal article" date="2007" name="PLoS Biol.">
        <title>Survey sequencing and comparative analysis of the elephant shark (Callorhinchus milii) genome.</title>
        <authorList>
            <person name="Venkatesh B."/>
            <person name="Kirkness E.F."/>
            <person name="Loh Y.H."/>
            <person name="Halpern A.L."/>
            <person name="Lee A.P."/>
            <person name="Johnson J."/>
            <person name="Dandona N."/>
            <person name="Viswanathan L.D."/>
            <person name="Tay A."/>
            <person name="Venter J.C."/>
            <person name="Strausberg R.L."/>
            <person name="Brenner S."/>
        </authorList>
    </citation>
    <scope>NUCLEOTIDE SEQUENCE [LARGE SCALE GENOMIC DNA]</scope>
</reference>
<dbReference type="OMA" id="CTILTIM"/>
<keyword evidence="5" id="KW-1185">Reference proteome</keyword>
<reference evidence="4" key="5">
    <citation type="submission" date="2025-09" db="UniProtKB">
        <authorList>
            <consortium name="Ensembl"/>
        </authorList>
    </citation>
    <scope>IDENTIFICATION</scope>
</reference>
<reference evidence="5" key="3">
    <citation type="journal article" date="2014" name="Nature">
        <title>Elephant shark genome provides unique insights into gnathostome evolution.</title>
        <authorList>
            <consortium name="International Elephant Shark Genome Sequencing Consortium"/>
            <person name="Venkatesh B."/>
            <person name="Lee A.P."/>
            <person name="Ravi V."/>
            <person name="Maurya A.K."/>
            <person name="Lian M.M."/>
            <person name="Swann J.B."/>
            <person name="Ohta Y."/>
            <person name="Flajnik M.F."/>
            <person name="Sutoh Y."/>
            <person name="Kasahara M."/>
            <person name="Hoon S."/>
            <person name="Gangu V."/>
            <person name="Roy S.W."/>
            <person name="Irimia M."/>
            <person name="Korzh V."/>
            <person name="Kondrychyn I."/>
            <person name="Lim Z.W."/>
            <person name="Tay B.H."/>
            <person name="Tohari S."/>
            <person name="Kong K.W."/>
            <person name="Ho S."/>
            <person name="Lorente-Galdos B."/>
            <person name="Quilez J."/>
            <person name="Marques-Bonet T."/>
            <person name="Raney B.J."/>
            <person name="Ingham P.W."/>
            <person name="Tay A."/>
            <person name="Hillier L.W."/>
            <person name="Minx P."/>
            <person name="Boehm T."/>
            <person name="Wilson R.K."/>
            <person name="Brenner S."/>
            <person name="Warren W.C."/>
        </authorList>
    </citation>
    <scope>NUCLEOTIDE SEQUENCE [LARGE SCALE GENOMIC DNA]</scope>
</reference>